<name>A0ABP6RPX9_9PSEU</name>
<feature type="domain" description="Histidine kinase/HSP90-like ATPase" evidence="6">
    <location>
        <begin position="489"/>
        <end position="578"/>
    </location>
</feature>
<accession>A0ABP6RPX9</accession>
<proteinExistence type="predicted"/>
<dbReference type="SMART" id="SM00065">
    <property type="entry name" value="GAF"/>
    <property type="match status" value="2"/>
</dbReference>
<dbReference type="InterPro" id="IPR029016">
    <property type="entry name" value="GAF-like_dom_sf"/>
</dbReference>
<dbReference type="PANTHER" id="PTHR24421:SF56">
    <property type="entry name" value="OXYGEN SENSOR HISTIDINE KINASE RESPONSE REGULATOR DOST"/>
    <property type="match status" value="1"/>
</dbReference>
<dbReference type="Proteomes" id="UP001500483">
    <property type="component" value="Unassembled WGS sequence"/>
</dbReference>
<evidence type="ECO:0000313" key="8">
    <source>
        <dbReference type="Proteomes" id="UP001500483"/>
    </source>
</evidence>
<feature type="region of interest" description="Disordered" evidence="4">
    <location>
        <begin position="561"/>
        <end position="582"/>
    </location>
</feature>
<keyword evidence="1" id="KW-0808">Transferase</keyword>
<dbReference type="CDD" id="cd16917">
    <property type="entry name" value="HATPase_UhpB-NarQ-NarX-like"/>
    <property type="match status" value="1"/>
</dbReference>
<sequence length="582" mass="61796">MSEASSHDPVTDRLQEVASTLGDLRLDELLGELQERLARVISTRDRMQDLLDAVLAIGTELELDTTLHRIVTAATELVQARYGALGVLGPDGEFTQFVHVGIDEATVARMGPTPRGSGLLGQLTRDPRPLRLRDLTQHPASIGFPQHHPPMRGFLAIPIRVRDEVFGNLYLTEKLDGGEFGQDDEVVLRALAAAAGVTIENARLFDQARLRHRWLQASSEITTELLSGVSTADGLRLIAQRAMEISRADCALIVLARQGAATGQARVEAVAGEADIEVGIPVSTDGPVLASLTGDTPVLESDVSASPVSGLNHVLPGYGPALAVPLHSGEAGAGAVIALRRKESRPFGPGQVPLLASFADQTAIALELAAKNRAQRQLDVFGERDRIARDLHDHVIQRLFATGLSLQGTLRRATDSDVRRRVQQSVQQLDDTVREIRTAIFDLHSSPGADDPVSLRRRLLDTVADASSGAGFAPAVRMSGAIDTAVPAGHFEHAEAVVREAVANALRHGGATAITVSVDTGAELTIEVVDNGCGAAGGAPGNGLRNLRARAEQLAGTLELTTPEDGGTRLTWRAPLPHDEPA</sequence>
<feature type="domain" description="GAF" evidence="5">
    <location>
        <begin position="230"/>
        <end position="376"/>
    </location>
</feature>
<dbReference type="InterPro" id="IPR050482">
    <property type="entry name" value="Sensor_HK_TwoCompSys"/>
</dbReference>
<dbReference type="SUPFAM" id="SSF55781">
    <property type="entry name" value="GAF domain-like"/>
    <property type="match status" value="2"/>
</dbReference>
<dbReference type="SUPFAM" id="SSF55874">
    <property type="entry name" value="ATPase domain of HSP90 chaperone/DNA topoisomerase II/histidine kinase"/>
    <property type="match status" value="1"/>
</dbReference>
<keyword evidence="2" id="KW-0418">Kinase</keyword>
<evidence type="ECO:0000313" key="7">
    <source>
        <dbReference type="EMBL" id="GAA3358960.1"/>
    </source>
</evidence>
<gene>
    <name evidence="7" type="ORF">GCM10020366_33080</name>
</gene>
<dbReference type="Gene3D" id="3.30.450.40">
    <property type="match status" value="2"/>
</dbReference>
<dbReference type="InterPro" id="IPR011712">
    <property type="entry name" value="Sig_transdc_His_kin_sub3_dim/P"/>
</dbReference>
<feature type="domain" description="GAF" evidence="5">
    <location>
        <begin position="62"/>
        <end position="209"/>
    </location>
</feature>
<evidence type="ECO:0000256" key="4">
    <source>
        <dbReference type="SAM" id="MobiDB-lite"/>
    </source>
</evidence>
<evidence type="ECO:0000256" key="2">
    <source>
        <dbReference type="ARBA" id="ARBA00022777"/>
    </source>
</evidence>
<dbReference type="InterPro" id="IPR003018">
    <property type="entry name" value="GAF"/>
</dbReference>
<dbReference type="Pfam" id="PF02518">
    <property type="entry name" value="HATPase_c"/>
    <property type="match status" value="1"/>
</dbReference>
<comment type="caution">
    <text evidence="7">The sequence shown here is derived from an EMBL/GenBank/DDBJ whole genome shotgun (WGS) entry which is preliminary data.</text>
</comment>
<evidence type="ECO:0000256" key="1">
    <source>
        <dbReference type="ARBA" id="ARBA00022679"/>
    </source>
</evidence>
<evidence type="ECO:0000259" key="6">
    <source>
        <dbReference type="SMART" id="SM00387"/>
    </source>
</evidence>
<dbReference type="Gene3D" id="1.20.5.1930">
    <property type="match status" value="1"/>
</dbReference>
<dbReference type="EMBL" id="BAAAYK010000038">
    <property type="protein sequence ID" value="GAA3358960.1"/>
    <property type="molecule type" value="Genomic_DNA"/>
</dbReference>
<dbReference type="PANTHER" id="PTHR24421">
    <property type="entry name" value="NITRATE/NITRITE SENSOR PROTEIN NARX-RELATED"/>
    <property type="match status" value="1"/>
</dbReference>
<dbReference type="RefSeq" id="WP_344927613.1">
    <property type="nucleotide sequence ID" value="NZ_BAAAYK010000038.1"/>
</dbReference>
<keyword evidence="8" id="KW-1185">Reference proteome</keyword>
<evidence type="ECO:0000256" key="3">
    <source>
        <dbReference type="ARBA" id="ARBA00023012"/>
    </source>
</evidence>
<dbReference type="Pfam" id="PF07730">
    <property type="entry name" value="HisKA_3"/>
    <property type="match status" value="1"/>
</dbReference>
<dbReference type="Pfam" id="PF13185">
    <property type="entry name" value="GAF_2"/>
    <property type="match status" value="2"/>
</dbReference>
<keyword evidence="3" id="KW-0902">Two-component regulatory system</keyword>
<organism evidence="7 8">
    <name type="scientific">Saccharopolyspora gregorii</name>
    <dbReference type="NCBI Taxonomy" id="33914"/>
    <lineage>
        <taxon>Bacteria</taxon>
        <taxon>Bacillati</taxon>
        <taxon>Actinomycetota</taxon>
        <taxon>Actinomycetes</taxon>
        <taxon>Pseudonocardiales</taxon>
        <taxon>Pseudonocardiaceae</taxon>
        <taxon>Saccharopolyspora</taxon>
    </lineage>
</organism>
<dbReference type="SMART" id="SM00387">
    <property type="entry name" value="HATPase_c"/>
    <property type="match status" value="1"/>
</dbReference>
<reference evidence="8" key="1">
    <citation type="journal article" date="2019" name="Int. J. Syst. Evol. Microbiol.">
        <title>The Global Catalogue of Microorganisms (GCM) 10K type strain sequencing project: providing services to taxonomists for standard genome sequencing and annotation.</title>
        <authorList>
            <consortium name="The Broad Institute Genomics Platform"/>
            <consortium name="The Broad Institute Genome Sequencing Center for Infectious Disease"/>
            <person name="Wu L."/>
            <person name="Ma J."/>
        </authorList>
    </citation>
    <scope>NUCLEOTIDE SEQUENCE [LARGE SCALE GENOMIC DNA]</scope>
    <source>
        <strain evidence="8">JCM 9687</strain>
    </source>
</reference>
<evidence type="ECO:0000259" key="5">
    <source>
        <dbReference type="SMART" id="SM00065"/>
    </source>
</evidence>
<dbReference type="InterPro" id="IPR036890">
    <property type="entry name" value="HATPase_C_sf"/>
</dbReference>
<dbReference type="Gene3D" id="3.30.565.10">
    <property type="entry name" value="Histidine kinase-like ATPase, C-terminal domain"/>
    <property type="match status" value="1"/>
</dbReference>
<dbReference type="InterPro" id="IPR003594">
    <property type="entry name" value="HATPase_dom"/>
</dbReference>
<protein>
    <submittedName>
        <fullName evidence="7">GAF domain-containing protein</fullName>
    </submittedName>
</protein>